<feature type="transmembrane region" description="Helical" evidence="1">
    <location>
        <begin position="146"/>
        <end position="162"/>
    </location>
</feature>
<dbReference type="OrthoDB" id="206316at2157"/>
<name>A0A1H7PC96_HALLR</name>
<organism evidence="2 3">
    <name type="scientific">Haloferax larsenii</name>
    <dbReference type="NCBI Taxonomy" id="302484"/>
    <lineage>
        <taxon>Archaea</taxon>
        <taxon>Methanobacteriati</taxon>
        <taxon>Methanobacteriota</taxon>
        <taxon>Stenosarchaea group</taxon>
        <taxon>Halobacteria</taxon>
        <taxon>Halobacteriales</taxon>
        <taxon>Haloferacaceae</taxon>
        <taxon>Haloferax</taxon>
    </lineage>
</organism>
<feature type="transmembrane region" description="Helical" evidence="1">
    <location>
        <begin position="214"/>
        <end position="234"/>
    </location>
</feature>
<feature type="transmembrane region" description="Helical" evidence="1">
    <location>
        <begin position="103"/>
        <end position="121"/>
    </location>
</feature>
<sequence>MTGAGRSRWSRRFLVLSAAFLVAWRLGAVVGIPRRAEVTLALFGFVFHVVFGMAYLLVPSYFGTVLATDRVPAVHLAFSFGGTVLLAGRALFDVPRGVDVAGAVLWVAGVAAFLAALLWSIREPLFGDETGTSSHRKAHKWVDRRANRFIPISFAYLAVGSYELLARSSALPGLTDGYLPRITHLLAAGFVTLLVFSLGVRLAPRFLGVPAPRVPTVVVLVAGAVGPGLVAFGLGGGPAFVAGAVAESVAFVGFAAVYLSIYLRADKRRVGSEAILVGSMCGVAGVTIGLTMAVGSLFDVALFPLGSIQTHRELNLLGFLGLVIVGFAVQFFPLSAGRFRGASERATRAVIGALAVGVGVAVVGQVLNEQAIVTLGTVFTLVGAVGYGYVLSRLLVEIGARRAG</sequence>
<dbReference type="Proteomes" id="UP000183894">
    <property type="component" value="Unassembled WGS sequence"/>
</dbReference>
<feature type="transmembrane region" description="Helical" evidence="1">
    <location>
        <begin position="240"/>
        <end position="263"/>
    </location>
</feature>
<keyword evidence="1" id="KW-0472">Membrane</keyword>
<reference evidence="2 3" key="1">
    <citation type="submission" date="2016-10" db="EMBL/GenBank/DDBJ databases">
        <authorList>
            <person name="de Groot N.N."/>
        </authorList>
    </citation>
    <scope>NUCLEOTIDE SEQUENCE [LARGE SCALE GENOMIC DNA]</scope>
    <source>
        <strain evidence="2 3">CDM_5</strain>
    </source>
</reference>
<dbReference type="AlphaFoldDB" id="A0A1H7PC96"/>
<gene>
    <name evidence="2" type="ORF">SAMN04488691_10430</name>
</gene>
<evidence type="ECO:0000313" key="3">
    <source>
        <dbReference type="Proteomes" id="UP000183894"/>
    </source>
</evidence>
<evidence type="ECO:0008006" key="4">
    <source>
        <dbReference type="Google" id="ProtNLM"/>
    </source>
</evidence>
<evidence type="ECO:0000313" key="2">
    <source>
        <dbReference type="EMBL" id="SEL32697.1"/>
    </source>
</evidence>
<feature type="transmembrane region" description="Helical" evidence="1">
    <location>
        <begin position="346"/>
        <end position="366"/>
    </location>
</feature>
<feature type="transmembrane region" description="Helical" evidence="1">
    <location>
        <begin position="38"/>
        <end position="58"/>
    </location>
</feature>
<protein>
    <recommendedName>
        <fullName evidence="4">NnrS protein</fullName>
    </recommendedName>
</protein>
<dbReference type="RefSeq" id="WP_074793580.1">
    <property type="nucleotide sequence ID" value="NZ_FOAD01000004.1"/>
</dbReference>
<proteinExistence type="predicted"/>
<dbReference type="EMBL" id="FOAD01000004">
    <property type="protein sequence ID" value="SEL32697.1"/>
    <property type="molecule type" value="Genomic_DNA"/>
</dbReference>
<feature type="transmembrane region" description="Helical" evidence="1">
    <location>
        <begin position="275"/>
        <end position="294"/>
    </location>
</feature>
<feature type="transmembrane region" description="Helical" evidence="1">
    <location>
        <begin position="70"/>
        <end position="91"/>
    </location>
</feature>
<accession>A0A1H7PC96</accession>
<keyword evidence="1" id="KW-1133">Transmembrane helix</keyword>
<evidence type="ECO:0000256" key="1">
    <source>
        <dbReference type="SAM" id="Phobius"/>
    </source>
</evidence>
<feature type="transmembrane region" description="Helical" evidence="1">
    <location>
        <begin position="314"/>
        <end position="334"/>
    </location>
</feature>
<keyword evidence="1" id="KW-0812">Transmembrane</keyword>
<feature type="transmembrane region" description="Helical" evidence="1">
    <location>
        <begin position="182"/>
        <end position="202"/>
    </location>
</feature>
<feature type="transmembrane region" description="Helical" evidence="1">
    <location>
        <begin position="372"/>
        <end position="392"/>
    </location>
</feature>